<name>A0ABV9RW16_9PSEU</name>
<dbReference type="PANTHER" id="PTHR42852">
    <property type="entry name" value="THIOL:DISULFIDE INTERCHANGE PROTEIN DSBE"/>
    <property type="match status" value="1"/>
</dbReference>
<dbReference type="RefSeq" id="WP_378055076.1">
    <property type="nucleotide sequence ID" value="NZ_JBHSIS010000003.1"/>
</dbReference>
<evidence type="ECO:0000256" key="1">
    <source>
        <dbReference type="ARBA" id="ARBA00004196"/>
    </source>
</evidence>
<keyword evidence="6" id="KW-0732">Signal</keyword>
<dbReference type="PANTHER" id="PTHR42852:SF6">
    <property type="entry name" value="THIOL:DISULFIDE INTERCHANGE PROTEIN DSBE"/>
    <property type="match status" value="1"/>
</dbReference>
<gene>
    <name evidence="8" type="ORF">ACFPCV_06240</name>
</gene>
<feature type="chain" id="PRO_5046910583" evidence="6">
    <location>
        <begin position="24"/>
        <end position="192"/>
    </location>
</feature>
<dbReference type="InterPro" id="IPR000866">
    <property type="entry name" value="AhpC/TSA"/>
</dbReference>
<keyword evidence="3" id="KW-0735">Signal-anchor</keyword>
<dbReference type="PROSITE" id="PS51352">
    <property type="entry name" value="THIOREDOXIN_2"/>
    <property type="match status" value="1"/>
</dbReference>
<proteinExistence type="predicted"/>
<dbReference type="Gene3D" id="3.40.30.10">
    <property type="entry name" value="Glutaredoxin"/>
    <property type="match status" value="1"/>
</dbReference>
<keyword evidence="2" id="KW-0201">Cytochrome c-type biogenesis</keyword>
<dbReference type="PROSITE" id="PS00194">
    <property type="entry name" value="THIOREDOXIN_1"/>
    <property type="match status" value="1"/>
</dbReference>
<comment type="subcellular location">
    <subcellularLocation>
        <location evidence="1">Cell envelope</location>
    </subcellularLocation>
</comment>
<dbReference type="SUPFAM" id="SSF52833">
    <property type="entry name" value="Thioredoxin-like"/>
    <property type="match status" value="1"/>
</dbReference>
<evidence type="ECO:0000256" key="2">
    <source>
        <dbReference type="ARBA" id="ARBA00022748"/>
    </source>
</evidence>
<keyword evidence="5" id="KW-0676">Redox-active center</keyword>
<dbReference type="CDD" id="cd02966">
    <property type="entry name" value="TlpA_like_family"/>
    <property type="match status" value="1"/>
</dbReference>
<evidence type="ECO:0000259" key="7">
    <source>
        <dbReference type="PROSITE" id="PS51352"/>
    </source>
</evidence>
<keyword evidence="3" id="KW-0812">Transmembrane</keyword>
<keyword evidence="9" id="KW-1185">Reference proteome</keyword>
<dbReference type="InterPro" id="IPR017937">
    <property type="entry name" value="Thioredoxin_CS"/>
</dbReference>
<dbReference type="PROSITE" id="PS51257">
    <property type="entry name" value="PROKAR_LIPOPROTEIN"/>
    <property type="match status" value="1"/>
</dbReference>
<dbReference type="Proteomes" id="UP001595859">
    <property type="component" value="Unassembled WGS sequence"/>
</dbReference>
<sequence length="192" mass="21129">MKRIALLLAALFVVAGCSTGSDAVATGTEFNFVSPGGQTDITYEGDERQQIPEMRGDSLMEEGTELRLSSYRGEVVVLNIWGAWCPPCRVEAPQLQKVQDAYADKGVQVLGIDFRDPQRSAPQDFMRDTGLTYPSIYDPSGRSLLPLKGYPRAVVPSTIVLDKEHRVAAVFLRDLLAEDLTPLIDRLLAEKS</sequence>
<evidence type="ECO:0000256" key="6">
    <source>
        <dbReference type="SAM" id="SignalP"/>
    </source>
</evidence>
<dbReference type="InterPro" id="IPR013766">
    <property type="entry name" value="Thioredoxin_domain"/>
</dbReference>
<evidence type="ECO:0000256" key="3">
    <source>
        <dbReference type="ARBA" id="ARBA00022968"/>
    </source>
</evidence>
<comment type="caution">
    <text evidence="8">The sequence shown here is derived from an EMBL/GenBank/DDBJ whole genome shotgun (WGS) entry which is preliminary data.</text>
</comment>
<protein>
    <submittedName>
        <fullName evidence="8">TlpA disulfide reductase family protein</fullName>
    </submittedName>
</protein>
<organism evidence="8 9">
    <name type="scientific">Actinophytocola glycyrrhizae</name>
    <dbReference type="NCBI Taxonomy" id="2044873"/>
    <lineage>
        <taxon>Bacteria</taxon>
        <taxon>Bacillati</taxon>
        <taxon>Actinomycetota</taxon>
        <taxon>Actinomycetes</taxon>
        <taxon>Pseudonocardiales</taxon>
        <taxon>Pseudonocardiaceae</taxon>
    </lineage>
</organism>
<accession>A0ABV9RW16</accession>
<evidence type="ECO:0000256" key="4">
    <source>
        <dbReference type="ARBA" id="ARBA00023157"/>
    </source>
</evidence>
<feature type="domain" description="Thioredoxin" evidence="7">
    <location>
        <begin position="45"/>
        <end position="189"/>
    </location>
</feature>
<evidence type="ECO:0000313" key="9">
    <source>
        <dbReference type="Proteomes" id="UP001595859"/>
    </source>
</evidence>
<feature type="signal peptide" evidence="6">
    <location>
        <begin position="1"/>
        <end position="23"/>
    </location>
</feature>
<dbReference type="EMBL" id="JBHSIS010000003">
    <property type="protein sequence ID" value="MFC4853094.1"/>
    <property type="molecule type" value="Genomic_DNA"/>
</dbReference>
<keyword evidence="4" id="KW-1015">Disulfide bond</keyword>
<dbReference type="InterPro" id="IPR036249">
    <property type="entry name" value="Thioredoxin-like_sf"/>
</dbReference>
<reference evidence="9" key="1">
    <citation type="journal article" date="2019" name="Int. J. Syst. Evol. Microbiol.">
        <title>The Global Catalogue of Microorganisms (GCM) 10K type strain sequencing project: providing services to taxonomists for standard genome sequencing and annotation.</title>
        <authorList>
            <consortium name="The Broad Institute Genomics Platform"/>
            <consortium name="The Broad Institute Genome Sequencing Center for Infectious Disease"/>
            <person name="Wu L."/>
            <person name="Ma J."/>
        </authorList>
    </citation>
    <scope>NUCLEOTIDE SEQUENCE [LARGE SCALE GENOMIC DNA]</scope>
    <source>
        <strain evidence="9">ZS-22-S1</strain>
    </source>
</reference>
<evidence type="ECO:0000313" key="8">
    <source>
        <dbReference type="EMBL" id="MFC4853094.1"/>
    </source>
</evidence>
<evidence type="ECO:0000256" key="5">
    <source>
        <dbReference type="ARBA" id="ARBA00023284"/>
    </source>
</evidence>
<dbReference type="Pfam" id="PF00578">
    <property type="entry name" value="AhpC-TSA"/>
    <property type="match status" value="1"/>
</dbReference>
<dbReference type="InterPro" id="IPR050553">
    <property type="entry name" value="Thioredoxin_ResA/DsbE_sf"/>
</dbReference>